<sequence length="244" mass="28594">MTSQLERLNDMVVTQCRVWGPHIEYILVSNCVANVDTLFALGLSVNEISRIQEYAKALFTENVLEISATAFKYTNAKWFDPNRNQFVEYGYEERFQSHYNPFAELITEEERRQLPADTQQLLSLMTSYFALVDFVTEERERVAESKKHAADPYTNDLLLLRENTNVFDHNIHRLSYLMQPIHTYLNRDRNGKPVPKEDEHIIRCLLESYLQMSEVLLQPGLYHAPVKHHLQRESEVAAFLKQLD</sequence>
<keyword evidence="1" id="KW-0614">Plasmid</keyword>
<reference evidence="1 2" key="1">
    <citation type="journal article" date="2016" name="Int. J. Syst. Evol. Microbiol.">
        <title>Paenibacillus damxungensis sp. nov., isolated from raw yak (Bos grunniens) milk.</title>
        <authorList>
            <person name="Wu Z."/>
            <person name="Gao C."/>
            <person name="Han J."/>
            <person name="Liu Z."/>
        </authorList>
    </citation>
    <scope>NUCLEOTIDE SEQUENCE [LARGE SCALE GENOMIC DNA]</scope>
    <source>
        <strain evidence="1 2">BD3526</strain>
        <plasmid evidence="1 2">unnamed1</plasmid>
    </source>
</reference>
<organism evidence="1 2">
    <name type="scientific">Paenibacillus bovis</name>
    <dbReference type="NCBI Taxonomy" id="1616788"/>
    <lineage>
        <taxon>Bacteria</taxon>
        <taxon>Bacillati</taxon>
        <taxon>Bacillota</taxon>
        <taxon>Bacilli</taxon>
        <taxon>Bacillales</taxon>
        <taxon>Paenibacillaceae</taxon>
        <taxon>Paenibacillus</taxon>
    </lineage>
</organism>
<proteinExistence type="predicted"/>
<evidence type="ECO:0000313" key="2">
    <source>
        <dbReference type="Proteomes" id="UP000078148"/>
    </source>
</evidence>
<dbReference type="EMBL" id="CP021170">
    <property type="protein sequence ID" value="ARR10663.1"/>
    <property type="molecule type" value="Genomic_DNA"/>
</dbReference>
<gene>
    <name evidence="1" type="ORF">AR543_p0055</name>
</gene>
<dbReference type="KEGG" id="pbv:AR543_p0055"/>
<dbReference type="RefSeq" id="WP_087071376.1">
    <property type="nucleotide sequence ID" value="NZ_CP021170.1"/>
</dbReference>
<geneLocation type="plasmid" evidence="1 2">
    <name>unnamed1</name>
</geneLocation>
<name>A0A1X9T405_9BACL</name>
<dbReference type="Proteomes" id="UP000078148">
    <property type="component" value="Plasmid unnamed1"/>
</dbReference>
<keyword evidence="2" id="KW-1185">Reference proteome</keyword>
<accession>A0A1X9T405</accession>
<protein>
    <submittedName>
        <fullName evidence="1">Uncharacterized protein</fullName>
    </submittedName>
</protein>
<dbReference type="AlphaFoldDB" id="A0A1X9T405"/>
<evidence type="ECO:0000313" key="1">
    <source>
        <dbReference type="EMBL" id="ARR10663.1"/>
    </source>
</evidence>